<evidence type="ECO:0000256" key="1">
    <source>
        <dbReference type="SAM" id="MobiDB-lite"/>
    </source>
</evidence>
<dbReference type="EMBL" id="JACHND010000001">
    <property type="protein sequence ID" value="MBB4702954.1"/>
    <property type="molecule type" value="Genomic_DNA"/>
</dbReference>
<sequence length="195" mass="21118">MDNPQNTPPANDPATPPTPAPNQEVGSEVTDWKAEAEKWKHFARTHETNWKKASGEVEELRKAHMTDAERAVADARAQGAREALESVVQQRAQDRLDVAASKAGVDLTPVKELLDVNKFIADGAVNETAISEFVARFSETAPKGPRFAQGLGIGPQGDQRTAGQLSRADLKGMSPREVAQAQKEGRLDALMRGEI</sequence>
<feature type="region of interest" description="Disordered" evidence="1">
    <location>
        <begin position="147"/>
        <end position="195"/>
    </location>
</feature>
<feature type="region of interest" description="Disordered" evidence="1">
    <location>
        <begin position="1"/>
        <end position="31"/>
    </location>
</feature>
<organism evidence="2 3">
    <name type="scientific">Sphaerisporangium siamense</name>
    <dbReference type="NCBI Taxonomy" id="795645"/>
    <lineage>
        <taxon>Bacteria</taxon>
        <taxon>Bacillati</taxon>
        <taxon>Actinomycetota</taxon>
        <taxon>Actinomycetes</taxon>
        <taxon>Streptosporangiales</taxon>
        <taxon>Streptosporangiaceae</taxon>
        <taxon>Sphaerisporangium</taxon>
    </lineage>
</organism>
<keyword evidence="3" id="KW-1185">Reference proteome</keyword>
<name>A0A7W7GBY2_9ACTN</name>
<reference evidence="2 3" key="1">
    <citation type="submission" date="2020-08" db="EMBL/GenBank/DDBJ databases">
        <title>Sequencing the genomes of 1000 actinobacteria strains.</title>
        <authorList>
            <person name="Klenk H.-P."/>
        </authorList>
    </citation>
    <scope>NUCLEOTIDE SEQUENCE [LARGE SCALE GENOMIC DNA]</scope>
    <source>
        <strain evidence="2 3">DSM 45784</strain>
    </source>
</reference>
<comment type="caution">
    <text evidence="2">The sequence shown here is derived from an EMBL/GenBank/DDBJ whole genome shotgun (WGS) entry which is preliminary data.</text>
</comment>
<proteinExistence type="predicted"/>
<dbReference type="RefSeq" id="WP_184883077.1">
    <property type="nucleotide sequence ID" value="NZ_BOOV01000005.1"/>
</dbReference>
<dbReference type="Proteomes" id="UP000542210">
    <property type="component" value="Unassembled WGS sequence"/>
</dbReference>
<gene>
    <name evidence="2" type="ORF">BJ982_004498</name>
</gene>
<accession>A0A7W7GBY2</accession>
<feature type="compositionally biased region" description="Pro residues" evidence="1">
    <location>
        <begin position="1"/>
        <end position="20"/>
    </location>
</feature>
<protein>
    <submittedName>
        <fullName evidence="2">Uncharacterized protein</fullName>
    </submittedName>
</protein>
<feature type="compositionally biased region" description="Basic and acidic residues" evidence="1">
    <location>
        <begin position="183"/>
        <end position="195"/>
    </location>
</feature>
<dbReference type="AlphaFoldDB" id="A0A7W7GBY2"/>
<evidence type="ECO:0000313" key="3">
    <source>
        <dbReference type="Proteomes" id="UP000542210"/>
    </source>
</evidence>
<evidence type="ECO:0000313" key="2">
    <source>
        <dbReference type="EMBL" id="MBB4702954.1"/>
    </source>
</evidence>